<evidence type="ECO:0000256" key="7">
    <source>
        <dbReference type="ARBA" id="ARBA00023134"/>
    </source>
</evidence>
<comment type="caution">
    <text evidence="9">The sequence shown here is derived from an EMBL/GenBank/DDBJ whole genome shotgun (WGS) entry which is preliminary data.</text>
</comment>
<gene>
    <name evidence="9" type="ORF">IZO911_LOCUS29789</name>
    <name evidence="10" type="ORF">KXQ929_LOCUS16919</name>
</gene>
<keyword evidence="6" id="KW-0648">Protein biosynthesis</keyword>
<dbReference type="PRINTS" id="PR00315">
    <property type="entry name" value="ELONGATNFCT"/>
</dbReference>
<dbReference type="Proteomes" id="UP000663860">
    <property type="component" value="Unassembled WGS sequence"/>
</dbReference>
<dbReference type="GO" id="GO:0003924">
    <property type="term" value="F:GTPase activity"/>
    <property type="evidence" value="ECO:0007669"/>
    <property type="project" value="InterPro"/>
</dbReference>
<dbReference type="InterPro" id="IPR009000">
    <property type="entry name" value="Transl_B-barrel_sf"/>
</dbReference>
<dbReference type="EMBL" id="CAJNOE010000452">
    <property type="protein sequence ID" value="CAF1222513.1"/>
    <property type="molecule type" value="Genomic_DNA"/>
</dbReference>
<dbReference type="InterPro" id="IPR027417">
    <property type="entry name" value="P-loop_NTPase"/>
</dbReference>
<evidence type="ECO:0000259" key="8">
    <source>
        <dbReference type="PROSITE" id="PS51722"/>
    </source>
</evidence>
<protein>
    <recommendedName>
        <fullName evidence="8">Tr-type G domain-containing protein</fullName>
    </recommendedName>
</protein>
<keyword evidence="7" id="KW-0342">GTP-binding</keyword>
<keyword evidence="5" id="KW-0251">Elongation factor</keyword>
<dbReference type="SUPFAM" id="SSF50447">
    <property type="entry name" value="Translation proteins"/>
    <property type="match status" value="1"/>
</dbReference>
<proteinExistence type="inferred from homology"/>
<dbReference type="CDD" id="cd03705">
    <property type="entry name" value="EF1_alpha_III"/>
    <property type="match status" value="1"/>
</dbReference>
<dbReference type="InterPro" id="IPR009001">
    <property type="entry name" value="Transl_elong_EF1A/Init_IF2_C"/>
</dbReference>
<evidence type="ECO:0000256" key="5">
    <source>
        <dbReference type="ARBA" id="ARBA00022768"/>
    </source>
</evidence>
<accession>A0A814XYH1</accession>
<evidence type="ECO:0000313" key="9">
    <source>
        <dbReference type="EMBL" id="CAF1222513.1"/>
    </source>
</evidence>
<keyword evidence="4" id="KW-0547">Nucleotide-binding</keyword>
<evidence type="ECO:0000256" key="6">
    <source>
        <dbReference type="ARBA" id="ARBA00022917"/>
    </source>
</evidence>
<dbReference type="Gene3D" id="2.40.30.10">
    <property type="entry name" value="Translation factors"/>
    <property type="match status" value="2"/>
</dbReference>
<evidence type="ECO:0000256" key="4">
    <source>
        <dbReference type="ARBA" id="ARBA00022741"/>
    </source>
</evidence>
<evidence type="ECO:0000256" key="3">
    <source>
        <dbReference type="ARBA" id="ARBA00022490"/>
    </source>
</evidence>
<dbReference type="CDD" id="cd03693">
    <property type="entry name" value="EF1_alpha_II"/>
    <property type="match status" value="1"/>
</dbReference>
<dbReference type="InterPro" id="IPR005225">
    <property type="entry name" value="Small_GTP-bd"/>
</dbReference>
<dbReference type="Gene3D" id="3.40.50.300">
    <property type="entry name" value="P-loop containing nucleotide triphosphate hydrolases"/>
    <property type="match status" value="1"/>
</dbReference>
<feature type="domain" description="Tr-type G" evidence="8">
    <location>
        <begin position="5"/>
        <end position="229"/>
    </location>
</feature>
<evidence type="ECO:0000256" key="2">
    <source>
        <dbReference type="ARBA" id="ARBA00007249"/>
    </source>
</evidence>
<dbReference type="Proteomes" id="UP000663868">
    <property type="component" value="Unassembled WGS sequence"/>
</dbReference>
<dbReference type="EMBL" id="CAJOBB010001043">
    <property type="protein sequence ID" value="CAF3798901.1"/>
    <property type="molecule type" value="Genomic_DNA"/>
</dbReference>
<dbReference type="AlphaFoldDB" id="A0A814XYH1"/>
<dbReference type="InterPro" id="IPR054696">
    <property type="entry name" value="GTP-eEF1A_C"/>
</dbReference>
<sequence>MNEEKPHISIIIIGRVDSGKSILTERLLYECGNNDEQKERPAFQWNDWIKSLRTSWNRDILVDASLQKCETIKYRVTLIDTPGHRDFVKNFINKISQVDSAILVVAATYGEFESGIRKGGQTREHILLTYTFGITQLIVAVNKMDTIESTDSERRFNEIKTEVSNFVKRLGYEPQRIIFVPISSWNGDNISEVSNKMSWFENWTIQRKENHHTGKTLVDAINAIIPSMRLINKPLRIPLQAVYKMNGVGTVAIGRVETGVLKTNMIVSFAPSTTMTEVKSIEMYHKTLKEAVPGDIVGFNLKGISIHELRHGFVCSDPENNPALVASSFIAQIIVIDHPDEIKQGYTPIFHCHTAHIPCQFAELIEKYDRRTGSTIEKNPKSIKAGDTAFVKIIPMKPICVEKFVDYPSLGRFAVRDIKLTIAIGIIKDVTHLSTNL</sequence>
<keyword evidence="3" id="KW-0963">Cytoplasm</keyword>
<dbReference type="GO" id="GO:0005737">
    <property type="term" value="C:cytoplasm"/>
    <property type="evidence" value="ECO:0007669"/>
    <property type="project" value="UniProtKB-SubCell"/>
</dbReference>
<dbReference type="SUPFAM" id="SSF52540">
    <property type="entry name" value="P-loop containing nucleoside triphosphate hydrolases"/>
    <property type="match status" value="1"/>
</dbReference>
<dbReference type="SUPFAM" id="SSF50465">
    <property type="entry name" value="EF-Tu/eEF-1alpha/eIF2-gamma C-terminal domain"/>
    <property type="match status" value="1"/>
</dbReference>
<comment type="similarity">
    <text evidence="2">Belongs to the TRAFAC class translation factor GTPase superfamily. Classic translation factor GTPase family. EF-Tu/EF-1A subfamily.</text>
</comment>
<organism evidence="9 11">
    <name type="scientific">Adineta steineri</name>
    <dbReference type="NCBI Taxonomy" id="433720"/>
    <lineage>
        <taxon>Eukaryota</taxon>
        <taxon>Metazoa</taxon>
        <taxon>Spiralia</taxon>
        <taxon>Gnathifera</taxon>
        <taxon>Rotifera</taxon>
        <taxon>Eurotatoria</taxon>
        <taxon>Bdelloidea</taxon>
        <taxon>Adinetida</taxon>
        <taxon>Adinetidae</taxon>
        <taxon>Adineta</taxon>
    </lineage>
</organism>
<dbReference type="Pfam" id="PF03144">
    <property type="entry name" value="GTP_EFTU_D2"/>
    <property type="match status" value="1"/>
</dbReference>
<dbReference type="Pfam" id="PF00009">
    <property type="entry name" value="GTP_EFTU"/>
    <property type="match status" value="1"/>
</dbReference>
<dbReference type="InterPro" id="IPR050100">
    <property type="entry name" value="TRAFAC_GTPase_members"/>
</dbReference>
<dbReference type="PROSITE" id="PS51722">
    <property type="entry name" value="G_TR_2"/>
    <property type="match status" value="1"/>
</dbReference>
<reference evidence="9" key="1">
    <citation type="submission" date="2021-02" db="EMBL/GenBank/DDBJ databases">
        <authorList>
            <person name="Nowell W R."/>
        </authorList>
    </citation>
    <scope>NUCLEOTIDE SEQUENCE</scope>
</reference>
<evidence type="ECO:0000313" key="11">
    <source>
        <dbReference type="Proteomes" id="UP000663860"/>
    </source>
</evidence>
<dbReference type="PANTHER" id="PTHR23115">
    <property type="entry name" value="TRANSLATION FACTOR"/>
    <property type="match status" value="1"/>
</dbReference>
<dbReference type="FunFam" id="2.40.30.10:FF:000005">
    <property type="entry name" value="Elongation factor 1-alpha"/>
    <property type="match status" value="1"/>
</dbReference>
<dbReference type="InterPro" id="IPR004161">
    <property type="entry name" value="EFTu-like_2"/>
</dbReference>
<evidence type="ECO:0000313" key="10">
    <source>
        <dbReference type="EMBL" id="CAF3798901.1"/>
    </source>
</evidence>
<dbReference type="NCBIfam" id="TIGR00231">
    <property type="entry name" value="small_GTP"/>
    <property type="match status" value="1"/>
</dbReference>
<dbReference type="GO" id="GO:0005525">
    <property type="term" value="F:GTP binding"/>
    <property type="evidence" value="ECO:0007669"/>
    <property type="project" value="UniProtKB-KW"/>
</dbReference>
<dbReference type="FunFam" id="2.40.30.10:FF:000003">
    <property type="entry name" value="Elongation factor 1-alpha"/>
    <property type="match status" value="1"/>
</dbReference>
<comment type="subcellular location">
    <subcellularLocation>
        <location evidence="1">Cytoplasm</location>
    </subcellularLocation>
</comment>
<dbReference type="Pfam" id="PF22594">
    <property type="entry name" value="GTP-eEF1A_C"/>
    <property type="match status" value="1"/>
</dbReference>
<name>A0A814XYH1_9BILA</name>
<evidence type="ECO:0000256" key="1">
    <source>
        <dbReference type="ARBA" id="ARBA00004496"/>
    </source>
</evidence>
<dbReference type="GO" id="GO:0003746">
    <property type="term" value="F:translation elongation factor activity"/>
    <property type="evidence" value="ECO:0007669"/>
    <property type="project" value="UniProtKB-KW"/>
</dbReference>
<dbReference type="InterPro" id="IPR000795">
    <property type="entry name" value="T_Tr_GTP-bd_dom"/>
</dbReference>